<feature type="binding site" evidence="7">
    <location>
        <position position="113"/>
    </location>
    <ligand>
        <name>Zn(2+)</name>
        <dbReference type="ChEBI" id="CHEBI:29105"/>
        <label>1</label>
    </ligand>
</feature>
<comment type="catalytic activity">
    <reaction evidence="1 7">
        <text>an S-(2-hydroxyacyl)glutathione + H2O = a 2-hydroxy carboxylate + glutathione + H(+)</text>
        <dbReference type="Rhea" id="RHEA:21864"/>
        <dbReference type="ChEBI" id="CHEBI:15377"/>
        <dbReference type="ChEBI" id="CHEBI:15378"/>
        <dbReference type="ChEBI" id="CHEBI:57925"/>
        <dbReference type="ChEBI" id="CHEBI:58896"/>
        <dbReference type="ChEBI" id="CHEBI:71261"/>
        <dbReference type="EC" id="3.1.2.6"/>
    </reaction>
</comment>
<protein>
    <recommendedName>
        <fullName evidence="7">Hydroxyacylglutathione hydrolase</fullName>
        <ecNumber evidence="7">3.1.2.6</ecNumber>
    </recommendedName>
    <alternativeName>
        <fullName evidence="7">Glyoxalase II</fullName>
        <shortName evidence="7">Glx II</shortName>
    </alternativeName>
</protein>
<dbReference type="HAMAP" id="MF_01374">
    <property type="entry name" value="Glyoxalase_2"/>
    <property type="match status" value="1"/>
</dbReference>
<sequence>MPEVSVVPVLRDNFVWLLHGEQPDRVAVVDPGEAAPVREALTTRGLTPEAILVTHRHWDHVNGIEALLEHWPVPVYGPRDEPVPARSHALADGDRVELPGLGLEFDVLAIPGHTLGHIAYHGHGLLLSGDTLFAGGCGRMFEGTAPQMLASLDRLANLPAETELYCGHEYTLKNLDFCHAVEPDNEAIAQVRERAEARLADGLPSLPTSLAMERDYNVFLRCREASVRESASRRAGRELNSPEDVFSVIRDWKDGF</sequence>
<reference evidence="9 10" key="1">
    <citation type="submission" date="2023-12" db="EMBL/GenBank/DDBJ databases">
        <title>Whole-genome sequencing of halo(alkali)philic microorganisms from hypersaline lakes.</title>
        <authorList>
            <person name="Sorokin D.Y."/>
            <person name="Merkel A.Y."/>
            <person name="Messina E."/>
            <person name="Yakimov M."/>
        </authorList>
    </citation>
    <scope>NUCLEOTIDE SEQUENCE [LARGE SCALE GENOMIC DNA]</scope>
    <source>
        <strain evidence="9 10">AB-CW1</strain>
    </source>
</reference>
<evidence type="ECO:0000313" key="9">
    <source>
        <dbReference type="EMBL" id="MEA5444574.1"/>
    </source>
</evidence>
<comment type="caution">
    <text evidence="9">The sequence shown here is derived from an EMBL/GenBank/DDBJ whole genome shotgun (WGS) entry which is preliminary data.</text>
</comment>
<comment type="subunit">
    <text evidence="7">Monomer.</text>
</comment>
<dbReference type="PIRSF" id="PIRSF005457">
    <property type="entry name" value="Glx"/>
    <property type="match status" value="1"/>
</dbReference>
<keyword evidence="10" id="KW-1185">Reference proteome</keyword>
<evidence type="ECO:0000256" key="6">
    <source>
        <dbReference type="ARBA" id="ARBA00022833"/>
    </source>
</evidence>
<feature type="binding site" evidence="7">
    <location>
        <position position="168"/>
    </location>
    <ligand>
        <name>Zn(2+)</name>
        <dbReference type="ChEBI" id="CHEBI:29105"/>
        <label>2</label>
    </ligand>
</feature>
<feature type="binding site" evidence="7">
    <location>
        <position position="130"/>
    </location>
    <ligand>
        <name>Zn(2+)</name>
        <dbReference type="ChEBI" id="CHEBI:29105"/>
        <label>1</label>
    </ligand>
</feature>
<dbReference type="PANTHER" id="PTHR43705">
    <property type="entry name" value="HYDROXYACYLGLUTATHIONE HYDROLASE"/>
    <property type="match status" value="1"/>
</dbReference>
<comment type="cofactor">
    <cofactor evidence="7">
        <name>Zn(2+)</name>
        <dbReference type="ChEBI" id="CHEBI:29105"/>
    </cofactor>
    <text evidence="7">Binds 2 Zn(2+) ions per subunit.</text>
</comment>
<feature type="binding site" evidence="7">
    <location>
        <position position="55"/>
    </location>
    <ligand>
        <name>Zn(2+)</name>
        <dbReference type="ChEBI" id="CHEBI:29105"/>
        <label>1</label>
    </ligand>
</feature>
<dbReference type="InterPro" id="IPR035680">
    <property type="entry name" value="Clx_II_MBL"/>
</dbReference>
<evidence type="ECO:0000256" key="1">
    <source>
        <dbReference type="ARBA" id="ARBA00001623"/>
    </source>
</evidence>
<dbReference type="AlphaFoldDB" id="A0AAP6JEF0"/>
<dbReference type="CDD" id="cd07723">
    <property type="entry name" value="hydroxyacylglutathione_hydrolase_MBL-fold"/>
    <property type="match status" value="1"/>
</dbReference>
<feature type="binding site" evidence="7">
    <location>
        <position position="57"/>
    </location>
    <ligand>
        <name>Zn(2+)</name>
        <dbReference type="ChEBI" id="CHEBI:29105"/>
        <label>1</label>
    </ligand>
</feature>
<dbReference type="GO" id="GO:0019243">
    <property type="term" value="P:methylglyoxal catabolic process to D-lactate via S-lactoyl-glutathione"/>
    <property type="evidence" value="ECO:0007669"/>
    <property type="project" value="UniProtKB-UniRule"/>
</dbReference>
<feature type="domain" description="Metallo-beta-lactamase" evidence="8">
    <location>
        <begin position="12"/>
        <end position="168"/>
    </location>
</feature>
<gene>
    <name evidence="7 9" type="primary">gloB</name>
    <name evidence="9" type="ORF">VCB98_01935</name>
</gene>
<dbReference type="NCBIfam" id="TIGR03413">
    <property type="entry name" value="GSH_gloB"/>
    <property type="match status" value="1"/>
</dbReference>
<dbReference type="EMBL" id="JAYGII010000002">
    <property type="protein sequence ID" value="MEA5444574.1"/>
    <property type="molecule type" value="Genomic_DNA"/>
</dbReference>
<dbReference type="RefSeq" id="WP_346049913.1">
    <property type="nucleotide sequence ID" value="NZ_JAYGII010000002.1"/>
</dbReference>
<dbReference type="InterPro" id="IPR001279">
    <property type="entry name" value="Metallo-B-lactamas"/>
</dbReference>
<evidence type="ECO:0000313" key="10">
    <source>
        <dbReference type="Proteomes" id="UP001302316"/>
    </source>
</evidence>
<comment type="function">
    <text evidence="7">Thiolesterase that catalyzes the hydrolysis of S-D-lactoyl-glutathione to form glutathione and D-lactic acid.</text>
</comment>
<dbReference type="SMART" id="SM00849">
    <property type="entry name" value="Lactamase_B"/>
    <property type="match status" value="1"/>
</dbReference>
<name>A0AAP6JEF0_9GAMM</name>
<dbReference type="Proteomes" id="UP001302316">
    <property type="component" value="Unassembled WGS sequence"/>
</dbReference>
<dbReference type="PANTHER" id="PTHR43705:SF1">
    <property type="entry name" value="HYDROXYACYLGLUTATHIONE HYDROLASE GLOB"/>
    <property type="match status" value="1"/>
</dbReference>
<dbReference type="Pfam" id="PF00753">
    <property type="entry name" value="Lactamase_B"/>
    <property type="match status" value="1"/>
</dbReference>
<evidence type="ECO:0000256" key="2">
    <source>
        <dbReference type="ARBA" id="ARBA00004963"/>
    </source>
</evidence>
<organism evidence="9 10">
    <name type="scientific">Natronospira elongata</name>
    <dbReference type="NCBI Taxonomy" id="3110268"/>
    <lineage>
        <taxon>Bacteria</taxon>
        <taxon>Pseudomonadati</taxon>
        <taxon>Pseudomonadota</taxon>
        <taxon>Gammaproteobacteria</taxon>
        <taxon>Natronospirales</taxon>
        <taxon>Natronospiraceae</taxon>
        <taxon>Natronospira</taxon>
    </lineage>
</organism>
<dbReference type="InterPro" id="IPR036866">
    <property type="entry name" value="RibonucZ/Hydroxyglut_hydro"/>
</dbReference>
<feature type="binding site" evidence="7">
    <location>
        <position position="60"/>
    </location>
    <ligand>
        <name>Zn(2+)</name>
        <dbReference type="ChEBI" id="CHEBI:29105"/>
        <label>2</label>
    </ligand>
</feature>
<dbReference type="Pfam" id="PF16123">
    <property type="entry name" value="HAGH_C"/>
    <property type="match status" value="1"/>
</dbReference>
<evidence type="ECO:0000256" key="7">
    <source>
        <dbReference type="HAMAP-Rule" id="MF_01374"/>
    </source>
</evidence>
<keyword evidence="6 7" id="KW-0862">Zinc</keyword>
<feature type="binding site" evidence="7">
    <location>
        <position position="59"/>
    </location>
    <ligand>
        <name>Zn(2+)</name>
        <dbReference type="ChEBI" id="CHEBI:29105"/>
        <label>2</label>
    </ligand>
</feature>
<accession>A0AAP6JEF0</accession>
<comment type="pathway">
    <text evidence="2 7">Secondary metabolite metabolism; methylglyoxal degradation; (R)-lactate from methylglyoxal: step 2/2.</text>
</comment>
<evidence type="ECO:0000256" key="4">
    <source>
        <dbReference type="ARBA" id="ARBA00022723"/>
    </source>
</evidence>
<dbReference type="InterPro" id="IPR017782">
    <property type="entry name" value="Hydroxyacylglutathione_Hdrlase"/>
</dbReference>
<dbReference type="SUPFAM" id="SSF56281">
    <property type="entry name" value="Metallo-hydrolase/oxidoreductase"/>
    <property type="match status" value="1"/>
</dbReference>
<dbReference type="InterPro" id="IPR050110">
    <property type="entry name" value="Glyoxalase_II_hydrolase"/>
</dbReference>
<proteinExistence type="inferred from homology"/>
<dbReference type="InterPro" id="IPR032282">
    <property type="entry name" value="HAGH_C"/>
</dbReference>
<keyword evidence="4 7" id="KW-0479">Metal-binding</keyword>
<comment type="similarity">
    <text evidence="3 7">Belongs to the metallo-beta-lactamase superfamily. Glyoxalase II family.</text>
</comment>
<dbReference type="EC" id="3.1.2.6" evidence="7"/>
<evidence type="ECO:0000259" key="8">
    <source>
        <dbReference type="SMART" id="SM00849"/>
    </source>
</evidence>
<evidence type="ECO:0000256" key="5">
    <source>
        <dbReference type="ARBA" id="ARBA00022801"/>
    </source>
</evidence>
<feature type="binding site" evidence="7">
    <location>
        <position position="130"/>
    </location>
    <ligand>
        <name>Zn(2+)</name>
        <dbReference type="ChEBI" id="CHEBI:29105"/>
        <label>2</label>
    </ligand>
</feature>
<dbReference type="GO" id="GO:0004416">
    <property type="term" value="F:hydroxyacylglutathione hydrolase activity"/>
    <property type="evidence" value="ECO:0007669"/>
    <property type="project" value="UniProtKB-UniRule"/>
</dbReference>
<keyword evidence="5 7" id="KW-0378">Hydrolase</keyword>
<dbReference type="GO" id="GO:0046872">
    <property type="term" value="F:metal ion binding"/>
    <property type="evidence" value="ECO:0007669"/>
    <property type="project" value="UniProtKB-KW"/>
</dbReference>
<evidence type="ECO:0000256" key="3">
    <source>
        <dbReference type="ARBA" id="ARBA00006759"/>
    </source>
</evidence>
<dbReference type="Gene3D" id="3.60.15.10">
    <property type="entry name" value="Ribonuclease Z/Hydroxyacylglutathione hydrolase-like"/>
    <property type="match status" value="1"/>
</dbReference>